<protein>
    <submittedName>
        <fullName evidence="1">Uncharacterized protein</fullName>
    </submittedName>
</protein>
<gene>
    <name evidence="1" type="ORF">ANME2D_01988</name>
</gene>
<name>A0A062V3P2_9EURY</name>
<organism evidence="1 2">
    <name type="scientific">Candidatus Methanoperedens nitratireducens</name>
    <dbReference type="NCBI Taxonomy" id="1392998"/>
    <lineage>
        <taxon>Archaea</taxon>
        <taxon>Methanobacteriati</taxon>
        <taxon>Methanobacteriota</taxon>
        <taxon>Stenosarchaea group</taxon>
        <taxon>Methanomicrobia</taxon>
        <taxon>Methanosarcinales</taxon>
        <taxon>ANME-2 cluster</taxon>
        <taxon>Candidatus Methanoperedentaceae</taxon>
        <taxon>Candidatus Methanoperedens</taxon>
    </lineage>
</organism>
<keyword evidence="2" id="KW-1185">Reference proteome</keyword>
<sequence length="90" mass="10680">MLLCPNLLLRWSTEVTKGLGRLFNLYKAGLRTKLFIVLPDKKLDKFNTEIERSLFSEIKEICKVKTYMPLIDLYVLALEHDLQKKKFFEE</sequence>
<proteinExistence type="predicted"/>
<reference evidence="1 2" key="1">
    <citation type="journal article" date="2013" name="Nature">
        <title>Anaerobic oxidation of methane coupled to nitrate reduction in a novel archaeal lineage.</title>
        <authorList>
            <person name="Haroon M.F."/>
            <person name="Hu S."/>
            <person name="Shi Y."/>
            <person name="Imelfort M."/>
            <person name="Keller J."/>
            <person name="Hugenholtz P."/>
            <person name="Yuan Z."/>
            <person name="Tyson G.W."/>
        </authorList>
    </citation>
    <scope>NUCLEOTIDE SEQUENCE [LARGE SCALE GENOMIC DNA]</scope>
    <source>
        <strain evidence="1 2">ANME-2d</strain>
    </source>
</reference>
<dbReference type="EMBL" id="JMIY01000004">
    <property type="protein sequence ID" value="KCZ71932.1"/>
    <property type="molecule type" value="Genomic_DNA"/>
</dbReference>
<dbReference type="AlphaFoldDB" id="A0A062V3P2"/>
<evidence type="ECO:0000313" key="2">
    <source>
        <dbReference type="Proteomes" id="UP000027153"/>
    </source>
</evidence>
<dbReference type="Proteomes" id="UP000027153">
    <property type="component" value="Unassembled WGS sequence"/>
</dbReference>
<evidence type="ECO:0000313" key="1">
    <source>
        <dbReference type="EMBL" id="KCZ71932.1"/>
    </source>
</evidence>
<comment type="caution">
    <text evidence="1">The sequence shown here is derived from an EMBL/GenBank/DDBJ whole genome shotgun (WGS) entry which is preliminary data.</text>
</comment>
<accession>A0A062V3P2</accession>